<sequence length="358" mass="37829">MGALTGITVGLAGALDAFPRRIAARAVGTAGGSLRRGVGRGTGLVVFGRGMLRRWDAARIGALLDEATAVGAQPVSETGLLRRLGLLDAAPDGPHDAEALARLSGLAERDVRLLALFDAFEADTAPFTFRDLILARKYAALTNAGAGWDTIARAVHRVPDVGALAALTLDLGSEGIVARRPGWQGTLDGQGTLGLVAPEEDADDLFDAAGAAEEEGDWDRAAQLYNRCLTLDPSDGVAAFNRANCLAALGRAAEAAHDYARAVKRDPRFADAWFNLARLMSDAGHEDAARRHLSRALTIDPAYADAMFNLARLEYEAGNGVEAARLWRAYLEHDADGEWAQRARNGLALIALERAAAG</sequence>
<feature type="repeat" description="TPR" evidence="3">
    <location>
        <begin position="202"/>
        <end position="235"/>
    </location>
</feature>
<evidence type="ECO:0000313" key="5">
    <source>
        <dbReference type="Proteomes" id="UP000035100"/>
    </source>
</evidence>
<keyword evidence="1" id="KW-0677">Repeat</keyword>
<protein>
    <submittedName>
        <fullName evidence="4">TPR repeat protein/Tetratricopeptide repeat protein</fullName>
    </submittedName>
</protein>
<dbReference type="PATRIC" id="fig|1123501.6.peg.1695"/>
<organism evidence="4 5">
    <name type="scientific">Wenxinia marina DSM 24838</name>
    <dbReference type="NCBI Taxonomy" id="1123501"/>
    <lineage>
        <taxon>Bacteria</taxon>
        <taxon>Pseudomonadati</taxon>
        <taxon>Pseudomonadota</taxon>
        <taxon>Alphaproteobacteria</taxon>
        <taxon>Rhodobacterales</taxon>
        <taxon>Roseobacteraceae</taxon>
        <taxon>Wenxinia</taxon>
    </lineage>
</organism>
<reference evidence="4 5" key="1">
    <citation type="submission" date="2013-01" db="EMBL/GenBank/DDBJ databases">
        <authorList>
            <person name="Fiebig A."/>
            <person name="Goeker M."/>
            <person name="Klenk H.-P.P."/>
        </authorList>
    </citation>
    <scope>NUCLEOTIDE SEQUENCE [LARGE SCALE GENOMIC DNA]</scope>
    <source>
        <strain evidence="4 5">DSM 24838</strain>
    </source>
</reference>
<dbReference type="InterPro" id="IPR011990">
    <property type="entry name" value="TPR-like_helical_dom_sf"/>
</dbReference>
<keyword evidence="5" id="KW-1185">Reference proteome</keyword>
<dbReference type="InterPro" id="IPR050498">
    <property type="entry name" value="Ycf3"/>
</dbReference>
<dbReference type="SUPFAM" id="SSF48452">
    <property type="entry name" value="TPR-like"/>
    <property type="match status" value="1"/>
</dbReference>
<dbReference type="GO" id="GO:0046813">
    <property type="term" value="P:receptor-mediated virion attachment to host cell"/>
    <property type="evidence" value="ECO:0007669"/>
    <property type="project" value="TreeGrafter"/>
</dbReference>
<evidence type="ECO:0000256" key="1">
    <source>
        <dbReference type="ARBA" id="ARBA00022737"/>
    </source>
</evidence>
<dbReference type="eggNOG" id="COG0457">
    <property type="taxonomic scope" value="Bacteria"/>
</dbReference>
<dbReference type="Gene3D" id="1.25.40.10">
    <property type="entry name" value="Tetratricopeptide repeat domain"/>
    <property type="match status" value="2"/>
</dbReference>
<evidence type="ECO:0000313" key="4">
    <source>
        <dbReference type="EMBL" id="KIQ70032.1"/>
    </source>
</evidence>
<dbReference type="PROSITE" id="PS50005">
    <property type="entry name" value="TPR"/>
    <property type="match status" value="2"/>
</dbReference>
<dbReference type="Pfam" id="PF14559">
    <property type="entry name" value="TPR_19"/>
    <property type="match status" value="2"/>
</dbReference>
<dbReference type="STRING" id="1123501.Wenmar_01602"/>
<name>A0A0D0QCI0_9RHOB</name>
<accession>A0A0D0QCI0</accession>
<dbReference type="InterPro" id="IPR019734">
    <property type="entry name" value="TPR_rpt"/>
</dbReference>
<gene>
    <name evidence="4" type="ORF">Wenmar_01602</name>
</gene>
<dbReference type="PANTHER" id="PTHR44858">
    <property type="entry name" value="TETRATRICOPEPTIDE REPEAT PROTEIN 6"/>
    <property type="match status" value="1"/>
</dbReference>
<proteinExistence type="predicted"/>
<feature type="repeat" description="TPR" evidence="3">
    <location>
        <begin position="270"/>
        <end position="303"/>
    </location>
</feature>
<comment type="caution">
    <text evidence="4">The sequence shown here is derived from an EMBL/GenBank/DDBJ whole genome shotgun (WGS) entry which is preliminary data.</text>
</comment>
<dbReference type="AlphaFoldDB" id="A0A0D0QCI0"/>
<dbReference type="EMBL" id="AONG01000008">
    <property type="protein sequence ID" value="KIQ70032.1"/>
    <property type="molecule type" value="Genomic_DNA"/>
</dbReference>
<evidence type="ECO:0000256" key="2">
    <source>
        <dbReference type="ARBA" id="ARBA00022803"/>
    </source>
</evidence>
<dbReference type="SMART" id="SM00028">
    <property type="entry name" value="TPR"/>
    <property type="match status" value="4"/>
</dbReference>
<dbReference type="Proteomes" id="UP000035100">
    <property type="component" value="Unassembled WGS sequence"/>
</dbReference>
<dbReference type="OrthoDB" id="8417270at2"/>
<dbReference type="PANTHER" id="PTHR44858:SF1">
    <property type="entry name" value="UDP-N-ACETYLGLUCOSAMINE--PEPTIDE N-ACETYLGLUCOSAMINYLTRANSFERASE SPINDLY-RELATED"/>
    <property type="match status" value="1"/>
</dbReference>
<dbReference type="RefSeq" id="WP_018301036.1">
    <property type="nucleotide sequence ID" value="NZ_KB902276.1"/>
</dbReference>
<dbReference type="GO" id="GO:0009279">
    <property type="term" value="C:cell outer membrane"/>
    <property type="evidence" value="ECO:0007669"/>
    <property type="project" value="TreeGrafter"/>
</dbReference>
<evidence type="ECO:0000256" key="3">
    <source>
        <dbReference type="PROSITE-ProRule" id="PRU00339"/>
    </source>
</evidence>
<keyword evidence="2 3" id="KW-0802">TPR repeat</keyword>